<evidence type="ECO:0000313" key="3">
    <source>
        <dbReference type="Proteomes" id="UP001595616"/>
    </source>
</evidence>
<keyword evidence="3" id="KW-1185">Reference proteome</keyword>
<sequence>MSFLFPDQNLLPFDGEVLYFPNFISNDFFEKLKEEINWKQEGMKIFGKEVAFPRLTAWYAENGKTYTYSGLKNIPEEFTESLLLIKKKVESQAGVRFNSALLNYYRHGNDSMGWHTDNEPELGENPVIASISLGGSRKLQFKHKATPKSTQNIILEPGSLLLMQGSTQHHWLHQIPKVKEAEGRINITFRRIF</sequence>
<dbReference type="PANTHER" id="PTHR31212:SF4">
    <property type="entry name" value="ALPHA-KETOGLUTARATE-DEPENDENT DIOXYGENASE ALKB HOMOLOG 3"/>
    <property type="match status" value="1"/>
</dbReference>
<dbReference type="Proteomes" id="UP001595616">
    <property type="component" value="Unassembled WGS sequence"/>
</dbReference>
<reference evidence="3" key="1">
    <citation type="journal article" date="2019" name="Int. J. Syst. Evol. Microbiol.">
        <title>The Global Catalogue of Microorganisms (GCM) 10K type strain sequencing project: providing services to taxonomists for standard genome sequencing and annotation.</title>
        <authorList>
            <consortium name="The Broad Institute Genomics Platform"/>
            <consortium name="The Broad Institute Genome Sequencing Center for Infectious Disease"/>
            <person name="Wu L."/>
            <person name="Ma J."/>
        </authorList>
    </citation>
    <scope>NUCLEOTIDE SEQUENCE [LARGE SCALE GENOMIC DNA]</scope>
    <source>
        <strain evidence="3">CECT 7956</strain>
    </source>
</reference>
<evidence type="ECO:0000259" key="1">
    <source>
        <dbReference type="PROSITE" id="PS51471"/>
    </source>
</evidence>
<evidence type="ECO:0000313" key="2">
    <source>
        <dbReference type="EMBL" id="MFC3811544.1"/>
    </source>
</evidence>
<dbReference type="PROSITE" id="PS51471">
    <property type="entry name" value="FE2OG_OXY"/>
    <property type="match status" value="1"/>
</dbReference>
<accession>A0ABV7YWF6</accession>
<gene>
    <name evidence="2" type="ORF">ACFOOI_12855</name>
</gene>
<dbReference type="InterPro" id="IPR037151">
    <property type="entry name" value="AlkB-like_sf"/>
</dbReference>
<dbReference type="Pfam" id="PF13532">
    <property type="entry name" value="2OG-FeII_Oxy_2"/>
    <property type="match status" value="1"/>
</dbReference>
<dbReference type="SUPFAM" id="SSF51197">
    <property type="entry name" value="Clavaminate synthase-like"/>
    <property type="match status" value="1"/>
</dbReference>
<dbReference type="Gene3D" id="2.60.120.590">
    <property type="entry name" value="Alpha-ketoglutarate-dependent dioxygenase AlkB-like"/>
    <property type="match status" value="1"/>
</dbReference>
<dbReference type="InterPro" id="IPR005123">
    <property type="entry name" value="Oxoglu/Fe-dep_dioxygenase_dom"/>
</dbReference>
<dbReference type="GO" id="GO:0051213">
    <property type="term" value="F:dioxygenase activity"/>
    <property type="evidence" value="ECO:0007669"/>
    <property type="project" value="UniProtKB-KW"/>
</dbReference>
<dbReference type="PANTHER" id="PTHR31212">
    <property type="entry name" value="ALPHA-KETOGLUTARATE-DEPENDENT DIOXYGENASE ALKB HOMOLOG 3"/>
    <property type="match status" value="1"/>
</dbReference>
<name>A0ABV7YWF6_9BACT</name>
<protein>
    <submittedName>
        <fullName evidence="2">Alpha-ketoglutarate-dependent dioxygenase AlkB family protein</fullName>
    </submittedName>
</protein>
<keyword evidence="2" id="KW-0560">Oxidoreductase</keyword>
<feature type="domain" description="Fe2OG dioxygenase" evidence="1">
    <location>
        <begin position="96"/>
        <end position="193"/>
    </location>
</feature>
<proteinExistence type="predicted"/>
<organism evidence="2 3">
    <name type="scientific">Lacihabitans lacunae</name>
    <dbReference type="NCBI Taxonomy" id="1028214"/>
    <lineage>
        <taxon>Bacteria</taxon>
        <taxon>Pseudomonadati</taxon>
        <taxon>Bacteroidota</taxon>
        <taxon>Cytophagia</taxon>
        <taxon>Cytophagales</taxon>
        <taxon>Leadbetterellaceae</taxon>
        <taxon>Lacihabitans</taxon>
    </lineage>
</organism>
<dbReference type="InterPro" id="IPR027450">
    <property type="entry name" value="AlkB-like"/>
</dbReference>
<comment type="caution">
    <text evidence="2">The sequence shown here is derived from an EMBL/GenBank/DDBJ whole genome shotgun (WGS) entry which is preliminary data.</text>
</comment>
<keyword evidence="2" id="KW-0223">Dioxygenase</keyword>
<dbReference type="EMBL" id="JBHRYQ010000001">
    <property type="protein sequence ID" value="MFC3811544.1"/>
    <property type="molecule type" value="Genomic_DNA"/>
</dbReference>
<dbReference type="InterPro" id="IPR032854">
    <property type="entry name" value="ALKBH3"/>
</dbReference>
<dbReference type="RefSeq" id="WP_379838381.1">
    <property type="nucleotide sequence ID" value="NZ_JBHRYQ010000001.1"/>
</dbReference>